<dbReference type="EMBL" id="JAAGRR010000110">
    <property type="protein sequence ID" value="NDY43024.1"/>
    <property type="molecule type" value="Genomic_DNA"/>
</dbReference>
<evidence type="ECO:0000313" key="1">
    <source>
        <dbReference type="EMBL" id="NDY43024.1"/>
    </source>
</evidence>
<dbReference type="RefSeq" id="WP_163299146.1">
    <property type="nucleotide sequence ID" value="NZ_JAAGRR010000110.1"/>
</dbReference>
<comment type="caution">
    <text evidence="1">The sequence shown here is derived from an EMBL/GenBank/DDBJ whole genome shotgun (WGS) entry which is preliminary data.</text>
</comment>
<accession>A0A6N9TTG0</accession>
<sequence length="49" mass="5498">LPTALLHLGRHCLEHGEPERGRRCLQAILARFPRAPEARLAETRLGEEG</sequence>
<evidence type="ECO:0000313" key="2">
    <source>
        <dbReference type="Proteomes" id="UP000469346"/>
    </source>
</evidence>
<reference evidence="1 2" key="1">
    <citation type="submission" date="2020-02" db="EMBL/GenBank/DDBJ databases">
        <title>Comparative genomics of sulfur disproportionating microorganisms.</title>
        <authorList>
            <person name="Ward L.M."/>
            <person name="Bertran E."/>
            <person name="Johnston D.T."/>
        </authorList>
    </citation>
    <scope>NUCLEOTIDE SEQUENCE [LARGE SCALE GENOMIC DNA]</scope>
    <source>
        <strain evidence="1 2">DSM 100025</strain>
    </source>
</reference>
<organism evidence="1 2">
    <name type="scientific">Dissulfurirhabdus thermomarina</name>
    <dbReference type="NCBI Taxonomy" id="1765737"/>
    <lineage>
        <taxon>Bacteria</taxon>
        <taxon>Deltaproteobacteria</taxon>
        <taxon>Dissulfurirhabdaceae</taxon>
        <taxon>Dissulfurirhabdus</taxon>
    </lineage>
</organism>
<dbReference type="Proteomes" id="UP000469346">
    <property type="component" value="Unassembled WGS sequence"/>
</dbReference>
<protein>
    <submittedName>
        <fullName evidence="1">Tetratricopeptide repeat protein</fullName>
    </submittedName>
</protein>
<gene>
    <name evidence="1" type="ORF">G3N55_09240</name>
</gene>
<feature type="non-terminal residue" evidence="1">
    <location>
        <position position="1"/>
    </location>
</feature>
<dbReference type="AlphaFoldDB" id="A0A6N9TTG0"/>
<keyword evidence="2" id="KW-1185">Reference proteome</keyword>
<proteinExistence type="predicted"/>
<name>A0A6N9TTG0_DISTH</name>
<dbReference type="Pfam" id="PF13428">
    <property type="entry name" value="TPR_14"/>
    <property type="match status" value="1"/>
</dbReference>